<dbReference type="InterPro" id="IPR036736">
    <property type="entry name" value="ACP-like_sf"/>
</dbReference>
<accession>A0A0T6LV07</accession>
<keyword evidence="1" id="KW-0596">Phosphopantetheine</keyword>
<evidence type="ECO:0000313" key="4">
    <source>
        <dbReference type="EMBL" id="KRV49931.1"/>
    </source>
</evidence>
<evidence type="ECO:0000256" key="2">
    <source>
        <dbReference type="ARBA" id="ARBA00022553"/>
    </source>
</evidence>
<protein>
    <recommendedName>
        <fullName evidence="3">Carrier domain-containing protein</fullName>
    </recommendedName>
</protein>
<dbReference type="EMBL" id="LLZU01000008">
    <property type="protein sequence ID" value="KRV49931.1"/>
    <property type="molecule type" value="Genomic_DNA"/>
</dbReference>
<evidence type="ECO:0000256" key="1">
    <source>
        <dbReference type="ARBA" id="ARBA00022450"/>
    </source>
</evidence>
<dbReference type="GO" id="GO:0017000">
    <property type="term" value="P:antibiotic biosynthetic process"/>
    <property type="evidence" value="ECO:0007669"/>
    <property type="project" value="UniProtKB-ARBA"/>
</dbReference>
<keyword evidence="5" id="KW-1185">Reference proteome</keyword>
<organism evidence="4 5">
    <name type="scientific">Wenjunlia vitaminophila</name>
    <name type="common">Streptomyces vitaminophilus</name>
    <dbReference type="NCBI Taxonomy" id="76728"/>
    <lineage>
        <taxon>Bacteria</taxon>
        <taxon>Bacillati</taxon>
        <taxon>Actinomycetota</taxon>
        <taxon>Actinomycetes</taxon>
        <taxon>Kitasatosporales</taxon>
        <taxon>Streptomycetaceae</taxon>
        <taxon>Wenjunlia</taxon>
    </lineage>
</organism>
<dbReference type="SMART" id="SM00823">
    <property type="entry name" value="PKS_PP"/>
    <property type="match status" value="1"/>
</dbReference>
<feature type="domain" description="Carrier" evidence="3">
    <location>
        <begin position="1"/>
        <end position="78"/>
    </location>
</feature>
<evidence type="ECO:0000259" key="3">
    <source>
        <dbReference type="PROSITE" id="PS50075"/>
    </source>
</evidence>
<dbReference type="PROSITE" id="PS50075">
    <property type="entry name" value="CARRIER"/>
    <property type="match status" value="1"/>
</dbReference>
<proteinExistence type="predicted"/>
<sequence length="80" mass="8884">MTEDEIRAAVREVALEILELEPEELADEADLEDLGGDSIMRLELVSALQQRLGVRYTVDDEVRINSVKSAVEITQNVLAS</sequence>
<dbReference type="RefSeq" id="WP_018385512.1">
    <property type="nucleotide sequence ID" value="NZ_LLZU01000008.1"/>
</dbReference>
<comment type="caution">
    <text evidence="4">The sequence shown here is derived from an EMBL/GenBank/DDBJ whole genome shotgun (WGS) entry which is preliminary data.</text>
</comment>
<gene>
    <name evidence="4" type="ORF">AQ490_17870</name>
</gene>
<dbReference type="Pfam" id="PF00550">
    <property type="entry name" value="PP-binding"/>
    <property type="match status" value="1"/>
</dbReference>
<reference evidence="4 5" key="1">
    <citation type="submission" date="2015-10" db="EMBL/GenBank/DDBJ databases">
        <title>Draft genome sequence of pyrrolomycin-producing Streptomyces vitaminophilus.</title>
        <authorList>
            <person name="Graham D.E."/>
            <person name="Mahan K.M."/>
            <person name="Klingeman D.M."/>
            <person name="Hettich R.L."/>
            <person name="Parry R.J."/>
        </authorList>
    </citation>
    <scope>NUCLEOTIDE SEQUENCE [LARGE SCALE GENOMIC DNA]</scope>
    <source>
        <strain evidence="4 5">ATCC 31673</strain>
    </source>
</reference>
<evidence type="ECO:0000313" key="5">
    <source>
        <dbReference type="Proteomes" id="UP000050867"/>
    </source>
</evidence>
<dbReference type="STRING" id="76728.AQ490_17870"/>
<dbReference type="InterPro" id="IPR009081">
    <property type="entry name" value="PP-bd_ACP"/>
</dbReference>
<dbReference type="Gene3D" id="1.10.1200.10">
    <property type="entry name" value="ACP-like"/>
    <property type="match status" value="1"/>
</dbReference>
<dbReference type="AlphaFoldDB" id="A0A0T6LV07"/>
<dbReference type="SUPFAM" id="SSF47336">
    <property type="entry name" value="ACP-like"/>
    <property type="match status" value="1"/>
</dbReference>
<dbReference type="Proteomes" id="UP000050867">
    <property type="component" value="Unassembled WGS sequence"/>
</dbReference>
<name>A0A0T6LV07_WENVI</name>
<keyword evidence="2" id="KW-0597">Phosphoprotein</keyword>
<dbReference type="InterPro" id="IPR020806">
    <property type="entry name" value="PKS_PP-bd"/>
</dbReference>
<dbReference type="GO" id="GO:0031177">
    <property type="term" value="F:phosphopantetheine binding"/>
    <property type="evidence" value="ECO:0007669"/>
    <property type="project" value="InterPro"/>
</dbReference>